<accession>A0A2L0F3S5</accession>
<dbReference type="EMBL" id="CP012673">
    <property type="protein sequence ID" value="AUX46220.1"/>
    <property type="molecule type" value="Genomic_DNA"/>
</dbReference>
<dbReference type="PANTHER" id="PTHR21666:SF270">
    <property type="entry name" value="MUREIN HYDROLASE ACTIVATOR ENVC"/>
    <property type="match status" value="1"/>
</dbReference>
<dbReference type="InterPro" id="IPR016047">
    <property type="entry name" value="M23ase_b-sheet_dom"/>
</dbReference>
<dbReference type="InterPro" id="IPR050570">
    <property type="entry name" value="Cell_wall_metabolism_enzyme"/>
</dbReference>
<sequence>MRRPRHPSHLATALALSVLVAGCGEDPRGEDLVWPIGGTDELQPMSSSFGPRLQTSRDGVYDFHRGIDIPTVMGTPVYAVAAGKVIRAGRYDDFADVVVQIEHCEGKEVCVYSTYVHLTMPLVDVGEQVGRGQHIAYTGLAAASLFPHLHFEMREGGTEKEYCVHPLRFLPTPAGLAPAIALRRTDEGDTSSPSVEVEATLPGVAPGLVEVAVSTSDRSTGEIIEERVFDYDAWNREYSSDEHDASTIDDDSRAGIRIEPAKFNAQSSTYVIHFRFVDLEGPASPDDLEITARARDVNGRVIEARLP</sequence>
<dbReference type="OrthoDB" id="9815245at2"/>
<dbReference type="SUPFAM" id="SSF51261">
    <property type="entry name" value="Duplicated hybrid motif"/>
    <property type="match status" value="1"/>
</dbReference>
<dbReference type="PANTHER" id="PTHR21666">
    <property type="entry name" value="PEPTIDASE-RELATED"/>
    <property type="match status" value="1"/>
</dbReference>
<protein>
    <submittedName>
        <fullName evidence="2">Exported peptidase</fullName>
    </submittedName>
</protein>
<gene>
    <name evidence="2" type="ORF">SOCE26_077250</name>
</gene>
<dbReference type="Pfam" id="PF01551">
    <property type="entry name" value="Peptidase_M23"/>
    <property type="match status" value="1"/>
</dbReference>
<evidence type="ECO:0000313" key="2">
    <source>
        <dbReference type="EMBL" id="AUX46220.1"/>
    </source>
</evidence>
<dbReference type="RefSeq" id="WP_104987678.1">
    <property type="nucleotide sequence ID" value="NZ_CP012673.1"/>
</dbReference>
<dbReference type="Gene3D" id="2.70.70.10">
    <property type="entry name" value="Glucose Permease (Domain IIA)"/>
    <property type="match status" value="1"/>
</dbReference>
<dbReference type="InterPro" id="IPR011055">
    <property type="entry name" value="Dup_hybrid_motif"/>
</dbReference>
<dbReference type="GO" id="GO:0004222">
    <property type="term" value="F:metalloendopeptidase activity"/>
    <property type="evidence" value="ECO:0007669"/>
    <property type="project" value="TreeGrafter"/>
</dbReference>
<dbReference type="PROSITE" id="PS51257">
    <property type="entry name" value="PROKAR_LIPOPROTEIN"/>
    <property type="match status" value="1"/>
</dbReference>
<organism evidence="2 3">
    <name type="scientific">Sorangium cellulosum</name>
    <name type="common">Polyangium cellulosum</name>
    <dbReference type="NCBI Taxonomy" id="56"/>
    <lineage>
        <taxon>Bacteria</taxon>
        <taxon>Pseudomonadati</taxon>
        <taxon>Myxococcota</taxon>
        <taxon>Polyangia</taxon>
        <taxon>Polyangiales</taxon>
        <taxon>Polyangiaceae</taxon>
        <taxon>Sorangium</taxon>
    </lineage>
</organism>
<name>A0A2L0F3S5_SORCE</name>
<dbReference type="Proteomes" id="UP000238348">
    <property type="component" value="Chromosome"/>
</dbReference>
<feature type="domain" description="M23ase beta-sheet core" evidence="1">
    <location>
        <begin position="63"/>
        <end position="158"/>
    </location>
</feature>
<dbReference type="AlphaFoldDB" id="A0A2L0F3S5"/>
<evidence type="ECO:0000259" key="1">
    <source>
        <dbReference type="Pfam" id="PF01551"/>
    </source>
</evidence>
<evidence type="ECO:0000313" key="3">
    <source>
        <dbReference type="Proteomes" id="UP000238348"/>
    </source>
</evidence>
<dbReference type="CDD" id="cd12797">
    <property type="entry name" value="M23_peptidase"/>
    <property type="match status" value="1"/>
</dbReference>
<reference evidence="2 3" key="1">
    <citation type="submission" date="2015-09" db="EMBL/GenBank/DDBJ databases">
        <title>Sorangium comparison.</title>
        <authorList>
            <person name="Zaburannyi N."/>
            <person name="Bunk B."/>
            <person name="Overmann J."/>
            <person name="Mueller R."/>
        </authorList>
    </citation>
    <scope>NUCLEOTIDE SEQUENCE [LARGE SCALE GENOMIC DNA]</scope>
    <source>
        <strain evidence="2 3">So ce26</strain>
    </source>
</reference>
<proteinExistence type="predicted"/>